<keyword evidence="2" id="KW-1185">Reference proteome</keyword>
<evidence type="ECO:0000313" key="2">
    <source>
        <dbReference type="Proteomes" id="UP000310200"/>
    </source>
</evidence>
<accession>A0A4S2L270</accession>
<evidence type="ECO:0000313" key="1">
    <source>
        <dbReference type="EMBL" id="TGZ56932.1"/>
    </source>
</evidence>
<organism evidence="1 2">
    <name type="scientific">Temnothorax longispinosus</name>
    <dbReference type="NCBI Taxonomy" id="300112"/>
    <lineage>
        <taxon>Eukaryota</taxon>
        <taxon>Metazoa</taxon>
        <taxon>Ecdysozoa</taxon>
        <taxon>Arthropoda</taxon>
        <taxon>Hexapoda</taxon>
        <taxon>Insecta</taxon>
        <taxon>Pterygota</taxon>
        <taxon>Neoptera</taxon>
        <taxon>Endopterygota</taxon>
        <taxon>Hymenoptera</taxon>
        <taxon>Apocrita</taxon>
        <taxon>Aculeata</taxon>
        <taxon>Formicoidea</taxon>
        <taxon>Formicidae</taxon>
        <taxon>Myrmicinae</taxon>
        <taxon>Temnothorax</taxon>
    </lineage>
</organism>
<proteinExistence type="predicted"/>
<sequence length="73" mass="8489">MEYHGCNWVNRSTETVSVHAKPYRASNDARARLTTANSQLVFRCSMAGRIQHAERGKEQSKRAWKKNRIAKLW</sequence>
<reference evidence="1 2" key="1">
    <citation type="journal article" date="2019" name="Philos. Trans. R. Soc. Lond., B, Biol. Sci.">
        <title>Ant behaviour and brain gene expression of defending hosts depend on the ecological success of the intruding social parasite.</title>
        <authorList>
            <person name="Kaur R."/>
            <person name="Stoldt M."/>
            <person name="Jongepier E."/>
            <person name="Feldmeyer B."/>
            <person name="Menzel F."/>
            <person name="Bornberg-Bauer E."/>
            <person name="Foitzik S."/>
        </authorList>
    </citation>
    <scope>NUCLEOTIDE SEQUENCE [LARGE SCALE GENOMIC DNA]</scope>
    <source>
        <tissue evidence="1">Whole body</tissue>
    </source>
</reference>
<dbReference type="EMBL" id="QBLH01000257">
    <property type="protein sequence ID" value="TGZ56932.1"/>
    <property type="molecule type" value="Genomic_DNA"/>
</dbReference>
<dbReference type="Proteomes" id="UP000310200">
    <property type="component" value="Unassembled WGS sequence"/>
</dbReference>
<dbReference type="AlphaFoldDB" id="A0A4S2L270"/>
<gene>
    <name evidence="1" type="ORF">DBV15_08466</name>
</gene>
<comment type="caution">
    <text evidence="1">The sequence shown here is derived from an EMBL/GenBank/DDBJ whole genome shotgun (WGS) entry which is preliminary data.</text>
</comment>
<protein>
    <submittedName>
        <fullName evidence="1">Uncharacterized protein</fullName>
    </submittedName>
</protein>
<name>A0A4S2L270_9HYME</name>